<name>A0A2T5MAZ5_9GAMM</name>
<proteinExistence type="predicted"/>
<dbReference type="EMBL" id="QANS01000012">
    <property type="protein sequence ID" value="PTU27716.1"/>
    <property type="molecule type" value="Genomic_DNA"/>
</dbReference>
<evidence type="ECO:0000313" key="2">
    <source>
        <dbReference type="Proteomes" id="UP000244248"/>
    </source>
</evidence>
<dbReference type="OrthoDB" id="529575at2"/>
<keyword evidence="2" id="KW-1185">Reference proteome</keyword>
<gene>
    <name evidence="1" type="ORF">CJD38_18080</name>
</gene>
<dbReference type="RefSeq" id="WP_107941869.1">
    <property type="nucleotide sequence ID" value="NZ_QANS01000012.1"/>
</dbReference>
<accession>A0A2T5MAZ5</accession>
<comment type="caution">
    <text evidence="1">The sequence shown here is derived from an EMBL/GenBank/DDBJ whole genome shotgun (WGS) entry which is preliminary data.</text>
</comment>
<organism evidence="1 2">
    <name type="scientific">Stenotrophobium rhamnosiphilum</name>
    <dbReference type="NCBI Taxonomy" id="2029166"/>
    <lineage>
        <taxon>Bacteria</taxon>
        <taxon>Pseudomonadati</taxon>
        <taxon>Pseudomonadota</taxon>
        <taxon>Gammaproteobacteria</taxon>
        <taxon>Nevskiales</taxon>
        <taxon>Nevskiaceae</taxon>
        <taxon>Stenotrophobium</taxon>
    </lineage>
</organism>
<dbReference type="Proteomes" id="UP000244248">
    <property type="component" value="Unassembled WGS sequence"/>
</dbReference>
<dbReference type="AlphaFoldDB" id="A0A2T5MAZ5"/>
<sequence>MNALIEDFDDAMMSIYQRALKETGYKASAFLKMLLEHRGLETARRLINTTRVSHGYTALWELKRLDLTVEALIHDSPKWHALFTAEEIAICKKRLNDYKYF</sequence>
<evidence type="ECO:0000313" key="1">
    <source>
        <dbReference type="EMBL" id="PTU27716.1"/>
    </source>
</evidence>
<protein>
    <submittedName>
        <fullName evidence="1">Uncharacterized protein</fullName>
    </submittedName>
</protein>
<reference evidence="1 2" key="1">
    <citation type="submission" date="2018-04" db="EMBL/GenBank/DDBJ databases">
        <title>Novel species isolated from glacier.</title>
        <authorList>
            <person name="Liu Q."/>
            <person name="Xin Y.-H."/>
        </authorList>
    </citation>
    <scope>NUCLEOTIDE SEQUENCE [LARGE SCALE GENOMIC DNA]</scope>
    <source>
        <strain evidence="1 2">GT1R17</strain>
    </source>
</reference>